<comment type="caution">
    <text evidence="1">The sequence shown here is derived from an EMBL/GenBank/DDBJ whole genome shotgun (WGS) entry which is preliminary data.</text>
</comment>
<proteinExistence type="predicted"/>
<name>A0ACC2QNC9_9NEOP</name>
<sequence length="155" mass="17287">MCVTSPMSDQTYVPTSNDEMTENDADVSNTDGSQLSKKKRKVKKKSDIGRIRKVNKSAWIDSRRKRLKNQGLSYISRKGKAQSKKLILPACDSKCRLKCKEKISEDVMQCSNNVGLLAIGSDSGISWFVGVKESARDTLQRSVSDHVKSFTPVEL</sequence>
<protein>
    <submittedName>
        <fullName evidence="1">Uncharacterized protein</fullName>
    </submittedName>
</protein>
<dbReference type="Proteomes" id="UP001231649">
    <property type="component" value="Chromosome 3"/>
</dbReference>
<organism evidence="1 2">
    <name type="scientific">Mythimna loreyi</name>
    <dbReference type="NCBI Taxonomy" id="667449"/>
    <lineage>
        <taxon>Eukaryota</taxon>
        <taxon>Metazoa</taxon>
        <taxon>Ecdysozoa</taxon>
        <taxon>Arthropoda</taxon>
        <taxon>Hexapoda</taxon>
        <taxon>Insecta</taxon>
        <taxon>Pterygota</taxon>
        <taxon>Neoptera</taxon>
        <taxon>Endopterygota</taxon>
        <taxon>Lepidoptera</taxon>
        <taxon>Glossata</taxon>
        <taxon>Ditrysia</taxon>
        <taxon>Noctuoidea</taxon>
        <taxon>Noctuidae</taxon>
        <taxon>Noctuinae</taxon>
        <taxon>Hadenini</taxon>
        <taxon>Mythimna</taxon>
    </lineage>
</organism>
<accession>A0ACC2QNC9</accession>
<reference evidence="1" key="1">
    <citation type="submission" date="2023-03" db="EMBL/GenBank/DDBJ databases">
        <title>Chromosome-level genomes of two armyworms, Mythimna separata and Mythimna loreyi, provide insights into the biosynthesis and reception of sex pheromones.</title>
        <authorList>
            <person name="Zhao H."/>
        </authorList>
    </citation>
    <scope>NUCLEOTIDE SEQUENCE</scope>
    <source>
        <strain evidence="1">BeijingLab</strain>
    </source>
</reference>
<dbReference type="EMBL" id="CM056779">
    <property type="protein sequence ID" value="KAJ8719728.1"/>
    <property type="molecule type" value="Genomic_DNA"/>
</dbReference>
<evidence type="ECO:0000313" key="2">
    <source>
        <dbReference type="Proteomes" id="UP001231649"/>
    </source>
</evidence>
<gene>
    <name evidence="1" type="ORF">PYW08_011903</name>
</gene>
<keyword evidence="2" id="KW-1185">Reference proteome</keyword>
<evidence type="ECO:0000313" key="1">
    <source>
        <dbReference type="EMBL" id="KAJ8719728.1"/>
    </source>
</evidence>